<dbReference type="Pfam" id="PF03481">
    <property type="entry name" value="Sua5_C"/>
    <property type="match status" value="1"/>
</dbReference>
<feature type="binding site" evidence="14">
    <location>
        <position position="186"/>
    </location>
    <ligand>
        <name>ATP</name>
        <dbReference type="ChEBI" id="CHEBI:30616"/>
    </ligand>
</feature>
<keyword evidence="7 13" id="KW-0819">tRNA processing</keyword>
<dbReference type="InterPro" id="IPR006070">
    <property type="entry name" value="Sua5-like_dom"/>
</dbReference>
<comment type="function">
    <text evidence="13">Required for the formation of a threonylcarbamoyl group on adenosine at position 37 (t(6)A37) in tRNAs that read codons beginning with adenine.</text>
</comment>
<evidence type="ECO:0000256" key="7">
    <source>
        <dbReference type="ARBA" id="ARBA00022694"/>
    </source>
</evidence>
<dbReference type="GO" id="GO:0008033">
    <property type="term" value="P:tRNA processing"/>
    <property type="evidence" value="ECO:0007669"/>
    <property type="project" value="UniProtKB-KW"/>
</dbReference>
<dbReference type="KEGG" id="snay:FZC37_02120"/>
<evidence type="ECO:0000256" key="14">
    <source>
        <dbReference type="PIRSR" id="PIRSR004930-1"/>
    </source>
</evidence>
<dbReference type="EC" id="2.7.7.87" evidence="3 13"/>
<evidence type="ECO:0000256" key="8">
    <source>
        <dbReference type="ARBA" id="ARBA00022695"/>
    </source>
</evidence>
<feature type="binding site" evidence="14">
    <location>
        <position position="115"/>
    </location>
    <ligand>
        <name>L-threonine</name>
        <dbReference type="ChEBI" id="CHEBI:57926"/>
    </ligand>
</feature>
<keyword evidence="5 13" id="KW-0963">Cytoplasm</keyword>
<dbReference type="GO" id="GO:0000049">
    <property type="term" value="F:tRNA binding"/>
    <property type="evidence" value="ECO:0007669"/>
    <property type="project" value="TreeGrafter"/>
</dbReference>
<feature type="binding site" evidence="14">
    <location>
        <position position="137"/>
    </location>
    <ligand>
        <name>ATP</name>
        <dbReference type="ChEBI" id="CHEBI:30616"/>
    </ligand>
</feature>
<proteinExistence type="inferred from homology"/>
<feature type="binding site" evidence="14">
    <location>
        <position position="222"/>
    </location>
    <ligand>
        <name>ATP</name>
        <dbReference type="ChEBI" id="CHEBI:30616"/>
    </ligand>
</feature>
<evidence type="ECO:0000259" key="15">
    <source>
        <dbReference type="PROSITE" id="PS51163"/>
    </source>
</evidence>
<feature type="binding site" evidence="14">
    <location>
        <position position="30"/>
    </location>
    <ligand>
        <name>L-threonine</name>
        <dbReference type="ChEBI" id="CHEBI:57926"/>
    </ligand>
</feature>
<sequence>MQLKSSILQSVMHAANLIREGHVVAFPTETVFGLGADATSFEACEKIFEIKKRPKSNPLIVHVRNMQNAMEFGVFENDAKKIAEMWPAPITLITYKTKDCKIASNVTSGPAIAIRCPNHSIAQELLNISSVPIAAPSANYSSRITATTTAHIIKDFSGKVPVLNGIVSIGIESTIIDTRDKIRIIRQGTISAEQIYNSTGVKVYNYDENDIVVAPGTQPKHYSPISPIRINADHLFEGEIGLGFAKNNFTGKAIMNLSKAGDLNECAHNLYAMLRIADENAQKIGCGIAVARIPNHGIGIAINDRLTRASYKS</sequence>
<dbReference type="RefSeq" id="WP_148952077.1">
    <property type="nucleotide sequence ID" value="NZ_CP043312.1"/>
</dbReference>
<evidence type="ECO:0000256" key="2">
    <source>
        <dbReference type="ARBA" id="ARBA00007663"/>
    </source>
</evidence>
<dbReference type="InterPro" id="IPR010923">
    <property type="entry name" value="T(6)A37_SUA5"/>
</dbReference>
<evidence type="ECO:0000256" key="10">
    <source>
        <dbReference type="ARBA" id="ARBA00022840"/>
    </source>
</evidence>
<dbReference type="GO" id="GO:0006450">
    <property type="term" value="P:regulation of translational fidelity"/>
    <property type="evidence" value="ECO:0007669"/>
    <property type="project" value="TreeGrafter"/>
</dbReference>
<evidence type="ECO:0000256" key="11">
    <source>
        <dbReference type="ARBA" id="ARBA00029774"/>
    </source>
</evidence>
<feature type="binding site" evidence="14">
    <location>
        <position position="173"/>
    </location>
    <ligand>
        <name>L-threonine</name>
        <dbReference type="ChEBI" id="CHEBI:57926"/>
    </ligand>
</feature>
<dbReference type="SUPFAM" id="SSF55821">
    <property type="entry name" value="YrdC/RibB"/>
    <property type="match status" value="1"/>
</dbReference>
<dbReference type="InterPro" id="IPR005145">
    <property type="entry name" value="Sua5_C"/>
</dbReference>
<gene>
    <name evidence="16" type="ORF">FZC37_02120</name>
</gene>
<keyword evidence="17" id="KW-1185">Reference proteome</keyword>
<dbReference type="PANTHER" id="PTHR17490:SF16">
    <property type="entry name" value="THREONYLCARBAMOYL-AMP SYNTHASE"/>
    <property type="match status" value="1"/>
</dbReference>
<dbReference type="EMBL" id="CP043312">
    <property type="protein sequence ID" value="QEK39716.1"/>
    <property type="molecule type" value="Genomic_DNA"/>
</dbReference>
<feature type="domain" description="YrdC-like" evidence="15">
    <location>
        <begin position="8"/>
        <end position="190"/>
    </location>
</feature>
<dbReference type="InterPro" id="IPR017945">
    <property type="entry name" value="DHBP_synth_RibB-like_a/b_dom"/>
</dbReference>
<keyword evidence="6 13" id="KW-0808">Transferase</keyword>
<dbReference type="GO" id="GO:0003725">
    <property type="term" value="F:double-stranded RNA binding"/>
    <property type="evidence" value="ECO:0007669"/>
    <property type="project" value="UniProtKB-UniRule"/>
</dbReference>
<organism evidence="16 17">
    <name type="scientific">Candidatus Sneabacter namystus</name>
    <dbReference type="NCBI Taxonomy" id="2601646"/>
    <lineage>
        <taxon>Bacteria</taxon>
        <taxon>Pseudomonadati</taxon>
        <taxon>Pseudomonadota</taxon>
        <taxon>Alphaproteobacteria</taxon>
        <taxon>Rickettsiales</taxon>
        <taxon>Rickettsiaceae</taxon>
        <taxon>Rickettsieae</taxon>
        <taxon>Candidatus Sneabacter</taxon>
    </lineage>
</organism>
<evidence type="ECO:0000313" key="17">
    <source>
        <dbReference type="Proteomes" id="UP000323844"/>
    </source>
</evidence>
<dbReference type="PROSITE" id="PS51163">
    <property type="entry name" value="YRDC"/>
    <property type="match status" value="1"/>
</dbReference>
<evidence type="ECO:0000256" key="6">
    <source>
        <dbReference type="ARBA" id="ARBA00022679"/>
    </source>
</evidence>
<evidence type="ECO:0000256" key="3">
    <source>
        <dbReference type="ARBA" id="ARBA00012584"/>
    </source>
</evidence>
<feature type="binding site" evidence="14">
    <location>
        <position position="62"/>
    </location>
    <ligand>
        <name>L-threonine</name>
        <dbReference type="ChEBI" id="CHEBI:57926"/>
    </ligand>
</feature>
<dbReference type="PIRSF" id="PIRSF004930">
    <property type="entry name" value="Tln_factor_SUA5"/>
    <property type="match status" value="1"/>
</dbReference>
<dbReference type="GO" id="GO:0005524">
    <property type="term" value="F:ATP binding"/>
    <property type="evidence" value="ECO:0007669"/>
    <property type="project" value="UniProtKB-UniRule"/>
</dbReference>
<feature type="binding site" evidence="14">
    <location>
        <position position="53"/>
    </location>
    <ligand>
        <name>ATP</name>
        <dbReference type="ChEBI" id="CHEBI:30616"/>
    </ligand>
</feature>
<name>A0A5C0UI22_9RICK</name>
<reference evidence="16 17" key="1">
    <citation type="submission" date="2019-08" db="EMBL/GenBank/DDBJ databases">
        <title>Highly reduced genomes of protist endosymbionts show evolutionary convergence.</title>
        <authorList>
            <person name="George E."/>
            <person name="Husnik F."/>
            <person name="Tashyreva D."/>
            <person name="Prokopchuk G."/>
            <person name="Horak A."/>
            <person name="Kwong W.K."/>
            <person name="Lukes J."/>
            <person name="Keeling P.J."/>
        </authorList>
    </citation>
    <scope>NUCLEOTIDE SEQUENCE [LARGE SCALE GENOMIC DNA]</scope>
    <source>
        <strain evidence="16">1621</strain>
    </source>
</reference>
<comment type="subcellular location">
    <subcellularLocation>
        <location evidence="1 13">Cytoplasm</location>
    </subcellularLocation>
</comment>
<dbReference type="Gene3D" id="3.40.50.11030">
    <property type="entry name" value="Threonylcarbamoyl-AMP synthase, C-terminal domain"/>
    <property type="match status" value="1"/>
</dbReference>
<keyword evidence="8 13" id="KW-0548">Nucleotidyltransferase</keyword>
<dbReference type="Proteomes" id="UP000323844">
    <property type="component" value="Chromosome"/>
</dbReference>
<dbReference type="NCBIfam" id="TIGR00057">
    <property type="entry name" value="L-threonylcarbamoyladenylate synthase"/>
    <property type="match status" value="1"/>
</dbReference>
<accession>A0A5C0UI22</accession>
<dbReference type="OrthoDB" id="9814580at2"/>
<evidence type="ECO:0000256" key="12">
    <source>
        <dbReference type="ARBA" id="ARBA00048366"/>
    </source>
</evidence>
<feature type="binding site" evidence="14">
    <location>
        <position position="135"/>
    </location>
    <ligand>
        <name>L-threonine</name>
        <dbReference type="ChEBI" id="CHEBI:57926"/>
    </ligand>
</feature>
<evidence type="ECO:0000256" key="5">
    <source>
        <dbReference type="ARBA" id="ARBA00022490"/>
    </source>
</evidence>
<comment type="catalytic activity">
    <reaction evidence="12 13">
        <text>L-threonine + hydrogencarbonate + ATP = L-threonylcarbamoyladenylate + diphosphate + H2O</text>
        <dbReference type="Rhea" id="RHEA:36407"/>
        <dbReference type="ChEBI" id="CHEBI:15377"/>
        <dbReference type="ChEBI" id="CHEBI:17544"/>
        <dbReference type="ChEBI" id="CHEBI:30616"/>
        <dbReference type="ChEBI" id="CHEBI:33019"/>
        <dbReference type="ChEBI" id="CHEBI:57926"/>
        <dbReference type="ChEBI" id="CHEBI:73682"/>
        <dbReference type="EC" id="2.7.7.87"/>
    </reaction>
</comment>
<evidence type="ECO:0000256" key="1">
    <source>
        <dbReference type="ARBA" id="ARBA00004496"/>
    </source>
</evidence>
<dbReference type="PANTHER" id="PTHR17490">
    <property type="entry name" value="SUA5"/>
    <property type="match status" value="1"/>
</dbReference>
<dbReference type="InterPro" id="IPR038385">
    <property type="entry name" value="Sua5/YwlC_C"/>
</dbReference>
<feature type="binding site" evidence="14">
    <location>
        <position position="57"/>
    </location>
    <ligand>
        <name>ATP</name>
        <dbReference type="ChEBI" id="CHEBI:30616"/>
    </ligand>
</feature>
<keyword evidence="9 13" id="KW-0547">Nucleotide-binding</keyword>
<evidence type="ECO:0000256" key="13">
    <source>
        <dbReference type="PIRNR" id="PIRNR004930"/>
    </source>
</evidence>
<dbReference type="Gene3D" id="3.90.870.10">
    <property type="entry name" value="DHBP synthase"/>
    <property type="match status" value="1"/>
</dbReference>
<dbReference type="AlphaFoldDB" id="A0A5C0UI22"/>
<dbReference type="Pfam" id="PF01300">
    <property type="entry name" value="Sua5_yciO_yrdC"/>
    <property type="match status" value="1"/>
</dbReference>
<evidence type="ECO:0000256" key="4">
    <source>
        <dbReference type="ARBA" id="ARBA00015492"/>
    </source>
</evidence>
<protein>
    <recommendedName>
        <fullName evidence="4 13">Threonylcarbamoyl-AMP synthase</fullName>
        <shortName evidence="13">TC-AMP synthase</shortName>
        <ecNumber evidence="3 13">2.7.7.87</ecNumber>
    </recommendedName>
    <alternativeName>
        <fullName evidence="11 13">L-threonylcarbamoyladenylate synthase</fullName>
    </alternativeName>
</protein>
<dbReference type="GO" id="GO:0061710">
    <property type="term" value="F:L-threonylcarbamoyladenylate synthase"/>
    <property type="evidence" value="ECO:0007669"/>
    <property type="project" value="UniProtKB-EC"/>
</dbReference>
<evidence type="ECO:0000313" key="16">
    <source>
        <dbReference type="EMBL" id="QEK39716.1"/>
    </source>
</evidence>
<keyword evidence="10 13" id="KW-0067">ATP-binding</keyword>
<dbReference type="GO" id="GO:0005737">
    <property type="term" value="C:cytoplasm"/>
    <property type="evidence" value="ECO:0007669"/>
    <property type="project" value="UniProtKB-SubCell"/>
</dbReference>
<comment type="similarity">
    <text evidence="2 13">Belongs to the SUA5 family.</text>
</comment>
<dbReference type="InterPro" id="IPR050156">
    <property type="entry name" value="TC-AMP_synthase_SUA5"/>
</dbReference>
<evidence type="ECO:0000256" key="9">
    <source>
        <dbReference type="ARBA" id="ARBA00022741"/>
    </source>
</evidence>